<protein>
    <submittedName>
        <fullName evidence="2">Transglycosylase SLT domain-containing protein</fullName>
    </submittedName>
</protein>
<dbReference type="AlphaFoldDB" id="A0AAI9H3D7"/>
<reference evidence="2" key="1">
    <citation type="submission" date="2024-02" db="EMBL/GenBank/DDBJ databases">
        <authorList>
            <consortium name="Clinical and Environmental Microbiology Branch: Whole genome sequencing antimicrobial resistance pathogens in the healthcare setting"/>
        </authorList>
    </citation>
    <scope>NUCLEOTIDE SEQUENCE</scope>
    <source>
        <strain evidence="2">2023CK-00345</strain>
    </source>
</reference>
<evidence type="ECO:0000259" key="1">
    <source>
        <dbReference type="Pfam" id="PF01464"/>
    </source>
</evidence>
<gene>
    <name evidence="2" type="ORF">P6223_005396</name>
</gene>
<dbReference type="Gene3D" id="1.10.530.10">
    <property type="match status" value="1"/>
</dbReference>
<dbReference type="CDD" id="cd13400">
    <property type="entry name" value="LT_IagB-like"/>
    <property type="match status" value="1"/>
</dbReference>
<organism evidence="2">
    <name type="scientific">Escherichia coli</name>
    <dbReference type="NCBI Taxonomy" id="562"/>
    <lineage>
        <taxon>Bacteria</taxon>
        <taxon>Pseudomonadati</taxon>
        <taxon>Pseudomonadota</taxon>
        <taxon>Gammaproteobacteria</taxon>
        <taxon>Enterobacterales</taxon>
        <taxon>Enterobacteriaceae</taxon>
        <taxon>Escherichia</taxon>
    </lineage>
</organism>
<dbReference type="SUPFAM" id="SSF53955">
    <property type="entry name" value="Lysozyme-like"/>
    <property type="match status" value="1"/>
</dbReference>
<dbReference type="InterPro" id="IPR008258">
    <property type="entry name" value="Transglycosylase_SLT_dom_1"/>
</dbReference>
<feature type="domain" description="Transglycosylase SLT" evidence="1">
    <location>
        <begin position="1"/>
        <end position="90"/>
    </location>
</feature>
<dbReference type="EMBL" id="ABLFQU030000102">
    <property type="protein sequence ID" value="EMM0028689.1"/>
    <property type="molecule type" value="Genomic_DNA"/>
</dbReference>
<feature type="non-terminal residue" evidence="2">
    <location>
        <position position="1"/>
    </location>
</feature>
<dbReference type="Pfam" id="PF01464">
    <property type="entry name" value="SLT"/>
    <property type="match status" value="1"/>
</dbReference>
<sequence>KESRYRVNAIGINPVTGYGSGLMQVDSQHFNELARYGIKPEHLTTDPCMNIYTGAYYLAIAFKKWGVSWEAVGAYNAGFRKTERQNQRRLAYASEVYRIYTGIKSSKGIRIPVTKKSLPEINSVQNN</sequence>
<dbReference type="InterPro" id="IPR023346">
    <property type="entry name" value="Lysozyme-like_dom_sf"/>
</dbReference>
<accession>A0AAI9H3D7</accession>
<dbReference type="RefSeq" id="WP_336479667.1">
    <property type="nucleotide sequence ID" value="NZ_JAGITA010000114.1"/>
</dbReference>
<proteinExistence type="predicted"/>
<comment type="caution">
    <text evidence="2">The sequence shown here is derived from an EMBL/GenBank/DDBJ whole genome shotgun (WGS) entry which is preliminary data.</text>
</comment>
<name>A0AAI9H3D7_ECOLX</name>
<evidence type="ECO:0000313" key="2">
    <source>
        <dbReference type="EMBL" id="EMM0028689.1"/>
    </source>
</evidence>